<evidence type="ECO:0000313" key="1">
    <source>
        <dbReference type="Proteomes" id="UP000887540"/>
    </source>
</evidence>
<name>A0A914C590_9BILA</name>
<reference evidence="2" key="1">
    <citation type="submission" date="2022-11" db="UniProtKB">
        <authorList>
            <consortium name="WormBaseParasite"/>
        </authorList>
    </citation>
    <scope>IDENTIFICATION</scope>
</reference>
<dbReference type="Proteomes" id="UP000887540">
    <property type="component" value="Unplaced"/>
</dbReference>
<dbReference type="AlphaFoldDB" id="A0A914C590"/>
<keyword evidence="1" id="KW-1185">Reference proteome</keyword>
<dbReference type="WBParaSite" id="ACRNAN_Path_325.g1241.t1">
    <property type="protein sequence ID" value="ACRNAN_Path_325.g1241.t1"/>
    <property type="gene ID" value="ACRNAN_Path_325.g1241"/>
</dbReference>
<sequence>MNSQEMVSRLAQLWTVARCKCLLRYSRSESHLDCLFIEPWIVEQLEQIASLHRNRLSTITYQISEERSPDCTESLDSLQVCGRNSTFGWLSQR</sequence>
<proteinExistence type="predicted"/>
<evidence type="ECO:0000313" key="2">
    <source>
        <dbReference type="WBParaSite" id="ACRNAN_Path_325.g1241.t1"/>
    </source>
</evidence>
<protein>
    <submittedName>
        <fullName evidence="2">Uncharacterized protein</fullName>
    </submittedName>
</protein>
<accession>A0A914C590</accession>
<organism evidence="1 2">
    <name type="scientific">Acrobeloides nanus</name>
    <dbReference type="NCBI Taxonomy" id="290746"/>
    <lineage>
        <taxon>Eukaryota</taxon>
        <taxon>Metazoa</taxon>
        <taxon>Ecdysozoa</taxon>
        <taxon>Nematoda</taxon>
        <taxon>Chromadorea</taxon>
        <taxon>Rhabditida</taxon>
        <taxon>Tylenchina</taxon>
        <taxon>Cephalobomorpha</taxon>
        <taxon>Cephaloboidea</taxon>
        <taxon>Cephalobidae</taxon>
        <taxon>Acrobeloides</taxon>
    </lineage>
</organism>